<keyword evidence="3" id="KW-0295">Fungicide</keyword>
<dbReference type="GO" id="GO:0031640">
    <property type="term" value="P:killing of cells of another organism"/>
    <property type="evidence" value="ECO:0007669"/>
    <property type="project" value="UniProtKB-KW"/>
</dbReference>
<evidence type="ECO:0000256" key="5">
    <source>
        <dbReference type="ARBA" id="ARBA00023157"/>
    </source>
</evidence>
<feature type="signal peptide" evidence="6">
    <location>
        <begin position="1"/>
        <end position="25"/>
    </location>
</feature>
<feature type="chain" id="PRO_5044827372" evidence="6">
    <location>
        <begin position="26"/>
        <end position="80"/>
    </location>
</feature>
<reference evidence="7 8" key="1">
    <citation type="submission" date="2024-11" db="EMBL/GenBank/DDBJ databases">
        <title>Chromosome-level genome assembly of Eucalyptus globulus Labill. provides insights into its genome evolution.</title>
        <authorList>
            <person name="Li X."/>
        </authorList>
    </citation>
    <scope>NUCLEOTIDE SEQUENCE [LARGE SCALE GENOMIC DNA]</scope>
    <source>
        <strain evidence="7">CL2024</strain>
        <tissue evidence="7">Fresh tender leaves</tissue>
    </source>
</reference>
<keyword evidence="8" id="KW-1185">Reference proteome</keyword>
<dbReference type="AlphaFoldDB" id="A0ABD3LWG2"/>
<evidence type="ECO:0000256" key="2">
    <source>
        <dbReference type="ARBA" id="ARBA00022529"/>
    </source>
</evidence>
<gene>
    <name evidence="7" type="ORF">ACJRO7_001520</name>
</gene>
<evidence type="ECO:0000256" key="3">
    <source>
        <dbReference type="ARBA" id="ARBA00022577"/>
    </source>
</evidence>
<dbReference type="Proteomes" id="UP001634007">
    <property type="component" value="Unassembled WGS sequence"/>
</dbReference>
<evidence type="ECO:0000256" key="1">
    <source>
        <dbReference type="ARBA" id="ARBA00006722"/>
    </source>
</evidence>
<comment type="similarity">
    <text evidence="1">Belongs to the DEFL family.</text>
</comment>
<evidence type="ECO:0000256" key="4">
    <source>
        <dbReference type="ARBA" id="ARBA00022821"/>
    </source>
</evidence>
<keyword evidence="6" id="KW-0732">Signal</keyword>
<evidence type="ECO:0000313" key="8">
    <source>
        <dbReference type="Proteomes" id="UP001634007"/>
    </source>
</evidence>
<dbReference type="InterPro" id="IPR010851">
    <property type="entry name" value="DEFL"/>
</dbReference>
<dbReference type="Pfam" id="PF07333">
    <property type="entry name" value="SLR1-BP"/>
    <property type="match status" value="1"/>
</dbReference>
<keyword evidence="4" id="KW-0611">Plant defense</keyword>
<accession>A0ABD3LWG2</accession>
<keyword evidence="5" id="KW-1015">Disulfide bond</keyword>
<comment type="caution">
    <text evidence="7">The sequence shown here is derived from an EMBL/GenBank/DDBJ whole genome shotgun (WGS) entry which is preliminary data.</text>
</comment>
<name>A0ABD3LWG2_EUCGL</name>
<organism evidence="7 8">
    <name type="scientific">Eucalyptus globulus</name>
    <name type="common">Tasmanian blue gum</name>
    <dbReference type="NCBI Taxonomy" id="34317"/>
    <lineage>
        <taxon>Eukaryota</taxon>
        <taxon>Viridiplantae</taxon>
        <taxon>Streptophyta</taxon>
        <taxon>Embryophyta</taxon>
        <taxon>Tracheophyta</taxon>
        <taxon>Spermatophyta</taxon>
        <taxon>Magnoliopsida</taxon>
        <taxon>eudicotyledons</taxon>
        <taxon>Gunneridae</taxon>
        <taxon>Pentapetalae</taxon>
        <taxon>rosids</taxon>
        <taxon>malvids</taxon>
        <taxon>Myrtales</taxon>
        <taxon>Myrtaceae</taxon>
        <taxon>Myrtoideae</taxon>
        <taxon>Eucalypteae</taxon>
        <taxon>Eucalyptus</taxon>
    </lineage>
</organism>
<dbReference type="GO" id="GO:0050832">
    <property type="term" value="P:defense response to fungus"/>
    <property type="evidence" value="ECO:0007669"/>
    <property type="project" value="UniProtKB-KW"/>
</dbReference>
<proteinExistence type="inferred from homology"/>
<keyword evidence="2" id="KW-0929">Antimicrobial</keyword>
<protein>
    <submittedName>
        <fullName evidence="7">Uncharacterized protein</fullName>
    </submittedName>
</protein>
<sequence>MAKLSFAQFFIAALVFSALCVCPHALTPPSCSEVLEQDLKDCADQPCVAQCQSKHGKDYSAAGCGKDFDRRIKCICFFFC</sequence>
<evidence type="ECO:0000256" key="6">
    <source>
        <dbReference type="SAM" id="SignalP"/>
    </source>
</evidence>
<dbReference type="EMBL" id="JBJKBG010000001">
    <property type="protein sequence ID" value="KAL3754297.1"/>
    <property type="molecule type" value="Genomic_DNA"/>
</dbReference>
<evidence type="ECO:0000313" key="7">
    <source>
        <dbReference type="EMBL" id="KAL3754297.1"/>
    </source>
</evidence>